<keyword evidence="9" id="KW-0645">Protease</keyword>
<evidence type="ECO:0000313" key="10">
    <source>
        <dbReference type="Proteomes" id="UP000476934"/>
    </source>
</evidence>
<feature type="domain" description="Peptidase S54 rhomboid" evidence="8">
    <location>
        <begin position="224"/>
        <end position="358"/>
    </location>
</feature>
<keyword evidence="4" id="KW-0378">Hydrolase</keyword>
<comment type="subcellular location">
    <subcellularLocation>
        <location evidence="1">Membrane</location>
        <topology evidence="1">Multi-pass membrane protein</topology>
    </subcellularLocation>
</comment>
<dbReference type="PANTHER" id="PTHR43731:SF14">
    <property type="entry name" value="PRESENILIN-ASSOCIATED RHOMBOID-LIKE PROTEIN, MITOCHONDRIAL"/>
    <property type="match status" value="1"/>
</dbReference>
<dbReference type="InterPro" id="IPR022764">
    <property type="entry name" value="Peptidase_S54_rhomboid_dom"/>
</dbReference>
<name>A0A6M0P5N7_9BACI</name>
<evidence type="ECO:0000256" key="7">
    <source>
        <dbReference type="SAM" id="Phobius"/>
    </source>
</evidence>
<evidence type="ECO:0000256" key="3">
    <source>
        <dbReference type="ARBA" id="ARBA00022692"/>
    </source>
</evidence>
<evidence type="ECO:0000256" key="1">
    <source>
        <dbReference type="ARBA" id="ARBA00004141"/>
    </source>
</evidence>
<evidence type="ECO:0000259" key="8">
    <source>
        <dbReference type="Pfam" id="PF01694"/>
    </source>
</evidence>
<keyword evidence="10" id="KW-1185">Reference proteome</keyword>
<dbReference type="GO" id="GO:0016020">
    <property type="term" value="C:membrane"/>
    <property type="evidence" value="ECO:0007669"/>
    <property type="project" value="UniProtKB-SubCell"/>
</dbReference>
<comment type="caution">
    <text evidence="9">The sequence shown here is derived from an EMBL/GenBank/DDBJ whole genome shotgun (WGS) entry which is preliminary data.</text>
</comment>
<keyword evidence="6 7" id="KW-0472">Membrane</keyword>
<gene>
    <name evidence="9" type="ORF">G4D61_08650</name>
</gene>
<keyword evidence="5 7" id="KW-1133">Transmembrane helix</keyword>
<dbReference type="Gene3D" id="1.20.1540.10">
    <property type="entry name" value="Rhomboid-like"/>
    <property type="match status" value="1"/>
</dbReference>
<feature type="transmembrane region" description="Helical" evidence="7">
    <location>
        <begin position="229"/>
        <end position="253"/>
    </location>
</feature>
<dbReference type="InterPro" id="IPR035952">
    <property type="entry name" value="Rhomboid-like_sf"/>
</dbReference>
<proteinExistence type="inferred from homology"/>
<dbReference type="Proteomes" id="UP000476934">
    <property type="component" value="Unassembled WGS sequence"/>
</dbReference>
<dbReference type="Pfam" id="PF01694">
    <property type="entry name" value="Rhomboid"/>
    <property type="match status" value="1"/>
</dbReference>
<dbReference type="PANTHER" id="PTHR43731">
    <property type="entry name" value="RHOMBOID PROTEASE"/>
    <property type="match status" value="1"/>
</dbReference>
<evidence type="ECO:0000256" key="6">
    <source>
        <dbReference type="ARBA" id="ARBA00023136"/>
    </source>
</evidence>
<feature type="transmembrane region" description="Helical" evidence="7">
    <location>
        <begin position="365"/>
        <end position="387"/>
    </location>
</feature>
<organism evidence="9 10">
    <name type="scientific">Heyndrickxia ginsengihumi</name>
    <dbReference type="NCBI Taxonomy" id="363870"/>
    <lineage>
        <taxon>Bacteria</taxon>
        <taxon>Bacillati</taxon>
        <taxon>Bacillota</taxon>
        <taxon>Bacilli</taxon>
        <taxon>Bacillales</taxon>
        <taxon>Bacillaceae</taxon>
        <taxon>Heyndrickxia</taxon>
    </lineage>
</organism>
<accession>A0A6M0P5N7</accession>
<dbReference type="EMBL" id="JAAIWK010000012">
    <property type="protein sequence ID" value="NEY20034.1"/>
    <property type="molecule type" value="Genomic_DNA"/>
</dbReference>
<evidence type="ECO:0000256" key="2">
    <source>
        <dbReference type="ARBA" id="ARBA00009045"/>
    </source>
</evidence>
<feature type="transmembrane region" description="Helical" evidence="7">
    <location>
        <begin position="265"/>
        <end position="283"/>
    </location>
</feature>
<evidence type="ECO:0000256" key="5">
    <source>
        <dbReference type="ARBA" id="ARBA00022989"/>
    </source>
</evidence>
<evidence type="ECO:0000313" key="9">
    <source>
        <dbReference type="EMBL" id="NEY20034.1"/>
    </source>
</evidence>
<protein>
    <submittedName>
        <fullName evidence="9">Rhomboid family intramembrane serine protease</fullName>
    </submittedName>
</protein>
<feature type="transmembrane region" description="Helical" evidence="7">
    <location>
        <begin position="182"/>
        <end position="200"/>
    </location>
</feature>
<dbReference type="GO" id="GO:0004252">
    <property type="term" value="F:serine-type endopeptidase activity"/>
    <property type="evidence" value="ECO:0007669"/>
    <property type="project" value="InterPro"/>
</dbReference>
<feature type="transmembrane region" description="Helical" evidence="7">
    <location>
        <begin position="344"/>
        <end position="360"/>
    </location>
</feature>
<dbReference type="SUPFAM" id="SSF144091">
    <property type="entry name" value="Rhomboid-like"/>
    <property type="match status" value="1"/>
</dbReference>
<comment type="similarity">
    <text evidence="2">Belongs to the peptidase S54 family.</text>
</comment>
<dbReference type="AlphaFoldDB" id="A0A6M0P5N7"/>
<feature type="transmembrane region" description="Helical" evidence="7">
    <location>
        <begin position="289"/>
        <end position="309"/>
    </location>
</feature>
<dbReference type="GO" id="GO:0006508">
    <property type="term" value="P:proteolysis"/>
    <property type="evidence" value="ECO:0007669"/>
    <property type="project" value="UniProtKB-KW"/>
</dbReference>
<sequence length="391" mass="44290">MSSREDFLFWRLSHYFIVEKGYRLVQMSEGFEELWLENVANKQAQFVRLLRYDLDWGNWLARDIAHVGTQTESLCQQLGKASLHTLNIYVSQYPPVDDYEAHISESLVVNKGKAYVHTILFETEHYIDSLKQLMVTMGDRLDIKLNHAYDDKDIELLQRSVLTQAVQNQEKEKNLFEAATPFFTYIFLAVQIAIFLIMTVTGGTENTANLIRFGAKYNPLMLQGEWWRFIMPIFIHIGILHLLMNSLSLYYVGTLVEKIYGRIRFALIYLFAGFSGTLASFLFSNSISAGASGAIFGLFGALLYIGTVYRALFFRTMGSNVIMLVIINLVFGFTASGIDNSGHIGGLIGGFLAAAIVHLPKEKRLIVQIVSLFITLLTTVLLLYIGFHPNT</sequence>
<reference evidence="9 10" key="1">
    <citation type="submission" date="2020-03" db="EMBL/GenBank/DDBJ databases">
        <title>Bacillus aquiflavi sp. nov., isolated from yellow water of strong flavor Chinese baijiu in Yibin region of China.</title>
        <authorList>
            <person name="Xie J."/>
        </authorList>
    </citation>
    <scope>NUCLEOTIDE SEQUENCE [LARGE SCALE GENOMIC DNA]</scope>
    <source>
        <strain evidence="9 10">Gsoil 114</strain>
    </source>
</reference>
<evidence type="ECO:0000256" key="4">
    <source>
        <dbReference type="ARBA" id="ARBA00022801"/>
    </source>
</evidence>
<dbReference type="RefSeq" id="WP_025726707.1">
    <property type="nucleotide sequence ID" value="NZ_JAAIWK010000012.1"/>
</dbReference>
<keyword evidence="3 7" id="KW-0812">Transmembrane</keyword>
<dbReference type="InterPro" id="IPR050925">
    <property type="entry name" value="Rhomboid_protease_S54"/>
</dbReference>
<feature type="transmembrane region" description="Helical" evidence="7">
    <location>
        <begin position="321"/>
        <end position="338"/>
    </location>
</feature>